<dbReference type="EMBL" id="FXAN01000084">
    <property type="protein sequence ID" value="SMG01918.1"/>
    <property type="molecule type" value="Genomic_DNA"/>
</dbReference>
<evidence type="ECO:0000313" key="3">
    <source>
        <dbReference type="Proteomes" id="UP000198460"/>
    </source>
</evidence>
<proteinExistence type="predicted"/>
<evidence type="ECO:0000256" key="1">
    <source>
        <dbReference type="SAM" id="MobiDB-lite"/>
    </source>
</evidence>
<dbReference type="Proteomes" id="UP000198460">
    <property type="component" value="Unassembled WGS sequence"/>
</dbReference>
<reference evidence="2 3" key="1">
    <citation type="submission" date="2017-04" db="EMBL/GenBank/DDBJ databases">
        <authorList>
            <person name="Afonso C.L."/>
            <person name="Miller P.J."/>
            <person name="Scott M.A."/>
            <person name="Spackman E."/>
            <person name="Goraichik I."/>
            <person name="Dimitrov K.M."/>
            <person name="Suarez D.L."/>
            <person name="Swayne D.E."/>
        </authorList>
    </citation>
    <scope>NUCLEOTIDE SEQUENCE [LARGE SCALE GENOMIC DNA]</scope>
    <source>
        <strain evidence="2">LMG 28154</strain>
    </source>
</reference>
<organism evidence="2 3">
    <name type="scientific">Burkholderia singularis</name>
    <dbReference type="NCBI Taxonomy" id="1503053"/>
    <lineage>
        <taxon>Bacteria</taxon>
        <taxon>Pseudomonadati</taxon>
        <taxon>Pseudomonadota</taxon>
        <taxon>Betaproteobacteria</taxon>
        <taxon>Burkholderiales</taxon>
        <taxon>Burkholderiaceae</taxon>
        <taxon>Burkholderia</taxon>
        <taxon>pseudomallei group</taxon>
    </lineage>
</organism>
<evidence type="ECO:0000313" key="2">
    <source>
        <dbReference type="EMBL" id="SMG01918.1"/>
    </source>
</evidence>
<protein>
    <submittedName>
        <fullName evidence="2">Uncharacterized protein</fullName>
    </submittedName>
</protein>
<sequence>MSARRARHPFRAVRGARKNARESPESLESFGPGVTNPGST</sequence>
<gene>
    <name evidence="2" type="ORF">BSIN_4675</name>
</gene>
<dbReference type="AlphaFoldDB" id="A0A238H9M0"/>
<name>A0A238H9M0_9BURK</name>
<feature type="compositionally biased region" description="Basic residues" evidence="1">
    <location>
        <begin position="1"/>
        <end position="18"/>
    </location>
</feature>
<accession>A0A238H9M0</accession>
<feature type="region of interest" description="Disordered" evidence="1">
    <location>
        <begin position="1"/>
        <end position="40"/>
    </location>
</feature>